<dbReference type="Proteomes" id="UP000325623">
    <property type="component" value="Segment"/>
</dbReference>
<accession>A0A5P8PHS0</accession>
<organism evidence="1 2">
    <name type="scientific">Bacillus phage 000TH010</name>
    <dbReference type="NCBI Taxonomy" id="2601652"/>
    <lineage>
        <taxon>Viruses</taxon>
        <taxon>Duplodnaviria</taxon>
        <taxon>Heunggongvirae</taxon>
        <taxon>Uroviricota</taxon>
        <taxon>Caudoviricetes</taxon>
        <taxon>Trautnerviridae</taxon>
        <taxon>Polsinellivirinae</taxon>
        <taxon>Rivavirus</taxon>
        <taxon>Rivavirus rv000TH010</taxon>
    </lineage>
</organism>
<gene>
    <name evidence="1" type="primary">54</name>
    <name evidence="1" type="ORF">000TH010_54</name>
</gene>
<dbReference type="EMBL" id="MN176219">
    <property type="protein sequence ID" value="QFR56267.1"/>
    <property type="molecule type" value="Genomic_DNA"/>
</dbReference>
<evidence type="ECO:0000313" key="1">
    <source>
        <dbReference type="EMBL" id="QFR56267.1"/>
    </source>
</evidence>
<dbReference type="RefSeq" id="YP_010644365.1">
    <property type="nucleotide sequence ID" value="NC_070624.1"/>
</dbReference>
<dbReference type="GeneID" id="77850589"/>
<keyword evidence="2" id="KW-1185">Reference proteome</keyword>
<sequence>MKFSDVEEITVDLYSVDGHLETVNLFEYLDVSEFEDHVGEQIKREVFDGFMESLESGRFLRITTSNMSFKGIRVRDIDEFIVRVKYKEENENAN</sequence>
<name>A0A5P8PHS0_9CAUD</name>
<proteinExistence type="predicted"/>
<evidence type="ECO:0000313" key="2">
    <source>
        <dbReference type="Proteomes" id="UP000325623"/>
    </source>
</evidence>
<reference evidence="1 2" key="1">
    <citation type="submission" date="2019-07" db="EMBL/GenBank/DDBJ databases">
        <authorList>
            <person name="Tomko B.E."/>
            <person name="Krukonis G.P."/>
            <person name="Delesalle V.A."/>
        </authorList>
    </citation>
    <scope>NUCLEOTIDE SEQUENCE [LARGE SCALE GENOMIC DNA]</scope>
</reference>
<protein>
    <submittedName>
        <fullName evidence="1">Uncharacterized protein</fullName>
    </submittedName>
</protein>
<dbReference type="KEGG" id="vg:77850589"/>